<dbReference type="InterPro" id="IPR021146">
    <property type="entry name" value="Phage_gp6-like_head-tail"/>
</dbReference>
<evidence type="ECO:0000313" key="2">
    <source>
        <dbReference type="Proteomes" id="UP001377804"/>
    </source>
</evidence>
<accession>A0ABU8SJB9</accession>
<dbReference type="RefSeq" id="WP_339970548.1">
    <property type="nucleotide sequence ID" value="NZ_JAWMWG010000006.1"/>
</dbReference>
<sequence>MNQLQLLKANLGITTDKRDAYLQFVLDSTQEELTKGKGIKFNTSEADSFLIDYTAWQFRNRGEGVMPRFLEYRMRNLMIKTYGDENA</sequence>
<organism evidence="1 2">
    <name type="scientific">Holzapfeliella saturejae</name>
    <dbReference type="NCBI Taxonomy" id="3082953"/>
    <lineage>
        <taxon>Bacteria</taxon>
        <taxon>Bacillati</taxon>
        <taxon>Bacillota</taxon>
        <taxon>Bacilli</taxon>
        <taxon>Lactobacillales</taxon>
        <taxon>Lactobacillaceae</taxon>
        <taxon>Holzapfeliella</taxon>
    </lineage>
</organism>
<dbReference type="Pfam" id="PF05135">
    <property type="entry name" value="Phage_connect_1"/>
    <property type="match status" value="1"/>
</dbReference>
<name>A0ABU8SJB9_9LACO</name>
<gene>
    <name evidence="1" type="ORF">R4Y45_07215</name>
</gene>
<protein>
    <submittedName>
        <fullName evidence="1">Phage head-tail connector protein</fullName>
    </submittedName>
</protein>
<proteinExistence type="predicted"/>
<evidence type="ECO:0000313" key="1">
    <source>
        <dbReference type="EMBL" id="MEJ6349008.1"/>
    </source>
</evidence>
<comment type="caution">
    <text evidence="1">The sequence shown here is derived from an EMBL/GenBank/DDBJ whole genome shotgun (WGS) entry which is preliminary data.</text>
</comment>
<reference evidence="1 2" key="1">
    <citation type="submission" date="2023-10" db="EMBL/GenBank/DDBJ databases">
        <title>Holzapfeliella saturejae sp. nov. isolated from Satureja montana flowers.</title>
        <authorList>
            <person name="Alcantara C."/>
            <person name="Zuniga M."/>
            <person name="Landete J.M."/>
            <person name="Monedero V."/>
        </authorList>
    </citation>
    <scope>NUCLEOTIDE SEQUENCE [LARGE SCALE GENOMIC DNA]</scope>
    <source>
        <strain evidence="1 2">He02</strain>
    </source>
</reference>
<dbReference type="EMBL" id="JAWMWG010000006">
    <property type="protein sequence ID" value="MEJ6349008.1"/>
    <property type="molecule type" value="Genomic_DNA"/>
</dbReference>
<keyword evidence="2" id="KW-1185">Reference proteome</keyword>
<dbReference type="Proteomes" id="UP001377804">
    <property type="component" value="Unassembled WGS sequence"/>
</dbReference>